<sequence>MLKGFVAGLVLANGFEWVAHKYLLHGTHRTGKPRYSPVPTSMKSHWEHHREVRKHNFEDDSYVQGISHWRTKNEIGSLAVVAGITGLMFYPLSKGMTVAAVYSACNYYYVHRRSHLEPEWAKKTIPWHYDHHMNTNQDANWCVTKPWFDYLLGTRVISSADLLEQNPLGIRLPQGISHWMRARVEQYFPAKWVESPVQQIAAVQAQSIESSTENAQLAHVE</sequence>
<dbReference type="OrthoDB" id="5571491at2"/>
<evidence type="ECO:0008006" key="3">
    <source>
        <dbReference type="Google" id="ProtNLM"/>
    </source>
</evidence>
<organism evidence="1 2">
    <name type="scientific">Acinetobacter calcoaceticus</name>
    <dbReference type="NCBI Taxonomy" id="471"/>
    <lineage>
        <taxon>Bacteria</taxon>
        <taxon>Pseudomonadati</taxon>
        <taxon>Pseudomonadota</taxon>
        <taxon>Gammaproteobacteria</taxon>
        <taxon>Moraxellales</taxon>
        <taxon>Moraxellaceae</taxon>
        <taxon>Acinetobacter</taxon>
        <taxon>Acinetobacter calcoaceticus/baumannii complex</taxon>
    </lineage>
</organism>
<dbReference type="Proteomes" id="UP000294963">
    <property type="component" value="Unassembled WGS sequence"/>
</dbReference>
<protein>
    <recommendedName>
        <fullName evidence="3">Fatty acid hydroxylase domain-containing protein</fullName>
    </recommendedName>
</protein>
<evidence type="ECO:0000313" key="2">
    <source>
        <dbReference type="Proteomes" id="UP000294963"/>
    </source>
</evidence>
<comment type="caution">
    <text evidence="1">The sequence shown here is derived from an EMBL/GenBank/DDBJ whole genome shotgun (WGS) entry which is preliminary data.</text>
</comment>
<dbReference type="EMBL" id="SLVJ01000001">
    <property type="protein sequence ID" value="TCM70988.1"/>
    <property type="molecule type" value="Genomic_DNA"/>
</dbReference>
<reference evidence="1 2" key="1">
    <citation type="submission" date="2019-03" db="EMBL/GenBank/DDBJ databases">
        <title>Genomic analyses of the natural microbiome of Caenorhabditis elegans.</title>
        <authorList>
            <person name="Samuel B."/>
        </authorList>
    </citation>
    <scope>NUCLEOTIDE SEQUENCE [LARGE SCALE GENOMIC DNA]</scope>
    <source>
        <strain evidence="1 2">JUb89</strain>
    </source>
</reference>
<gene>
    <name evidence="1" type="ORF">EC844_101264</name>
</gene>
<proteinExistence type="predicted"/>
<dbReference type="AlphaFoldDB" id="A0A4V2R239"/>
<keyword evidence="2" id="KW-1185">Reference proteome</keyword>
<accession>A0A4V2R239</accession>
<name>A0A4V2R239_ACICA</name>
<evidence type="ECO:0000313" key="1">
    <source>
        <dbReference type="EMBL" id="TCM70988.1"/>
    </source>
</evidence>